<dbReference type="EMBL" id="CAJNOQ010001971">
    <property type="protein sequence ID" value="CAF0930577.1"/>
    <property type="molecule type" value="Genomic_DNA"/>
</dbReference>
<keyword evidence="1" id="KW-1133">Transmembrane helix</keyword>
<protein>
    <submittedName>
        <fullName evidence="2">Uncharacterized protein</fullName>
    </submittedName>
</protein>
<keyword evidence="4" id="KW-1185">Reference proteome</keyword>
<dbReference type="Proteomes" id="UP000663829">
    <property type="component" value="Unassembled WGS sequence"/>
</dbReference>
<feature type="transmembrane region" description="Helical" evidence="1">
    <location>
        <begin position="75"/>
        <end position="95"/>
    </location>
</feature>
<name>A0A814BJI1_9BILA</name>
<evidence type="ECO:0000313" key="2">
    <source>
        <dbReference type="EMBL" id="CAF0930577.1"/>
    </source>
</evidence>
<keyword evidence="1" id="KW-0472">Membrane</keyword>
<accession>A0A814BJI1</accession>
<organism evidence="2 4">
    <name type="scientific">Didymodactylos carnosus</name>
    <dbReference type="NCBI Taxonomy" id="1234261"/>
    <lineage>
        <taxon>Eukaryota</taxon>
        <taxon>Metazoa</taxon>
        <taxon>Spiralia</taxon>
        <taxon>Gnathifera</taxon>
        <taxon>Rotifera</taxon>
        <taxon>Eurotatoria</taxon>
        <taxon>Bdelloidea</taxon>
        <taxon>Philodinida</taxon>
        <taxon>Philodinidae</taxon>
        <taxon>Didymodactylos</taxon>
    </lineage>
</organism>
<dbReference type="EMBL" id="CAJOBC010001971">
    <property type="protein sequence ID" value="CAF3708578.1"/>
    <property type="molecule type" value="Genomic_DNA"/>
</dbReference>
<gene>
    <name evidence="2" type="ORF">GPM918_LOCUS10159</name>
    <name evidence="3" type="ORF">SRO942_LOCUS10160</name>
</gene>
<evidence type="ECO:0000313" key="3">
    <source>
        <dbReference type="EMBL" id="CAF3708578.1"/>
    </source>
</evidence>
<comment type="caution">
    <text evidence="2">The sequence shown here is derived from an EMBL/GenBank/DDBJ whole genome shotgun (WGS) entry which is preliminary data.</text>
</comment>
<sequence length="180" mass="20850">MQIQLKSCFRDISRNHIDLQCLLVLTCFISSSFLIYLTTNDYALCLLLGIALILSKSLFIGGLSLCPKTYSFVEWLLLSIGLSTLFLSINLHWWSCFEFILTNPLCGNDYVLICETLALFGLLLSITQIVSSPHPNIQFYTTFFSLFFFVFLPQSYYFINQNPFTWLFDFLIMEPHRVSE</sequence>
<evidence type="ECO:0000313" key="4">
    <source>
        <dbReference type="Proteomes" id="UP000663829"/>
    </source>
</evidence>
<feature type="transmembrane region" description="Helical" evidence="1">
    <location>
        <begin position="137"/>
        <end position="159"/>
    </location>
</feature>
<feature type="transmembrane region" description="Helical" evidence="1">
    <location>
        <begin position="21"/>
        <end position="37"/>
    </location>
</feature>
<dbReference type="AlphaFoldDB" id="A0A814BJI1"/>
<proteinExistence type="predicted"/>
<evidence type="ECO:0000256" key="1">
    <source>
        <dbReference type="SAM" id="Phobius"/>
    </source>
</evidence>
<feature type="transmembrane region" description="Helical" evidence="1">
    <location>
        <begin position="110"/>
        <end position="130"/>
    </location>
</feature>
<feature type="transmembrane region" description="Helical" evidence="1">
    <location>
        <begin position="43"/>
        <end position="63"/>
    </location>
</feature>
<reference evidence="2" key="1">
    <citation type="submission" date="2021-02" db="EMBL/GenBank/DDBJ databases">
        <authorList>
            <person name="Nowell W R."/>
        </authorList>
    </citation>
    <scope>NUCLEOTIDE SEQUENCE</scope>
</reference>
<dbReference type="OrthoDB" id="377083at2759"/>
<dbReference type="Proteomes" id="UP000681722">
    <property type="component" value="Unassembled WGS sequence"/>
</dbReference>
<keyword evidence="1" id="KW-0812">Transmembrane</keyword>